<evidence type="ECO:0000259" key="5">
    <source>
        <dbReference type="SMART" id="SM00534"/>
    </source>
</evidence>
<dbReference type="EMBL" id="VEPZ02001257">
    <property type="protein sequence ID" value="KAE8683779.1"/>
    <property type="molecule type" value="Genomic_DNA"/>
</dbReference>
<dbReference type="InterPro" id="IPR000432">
    <property type="entry name" value="DNA_mismatch_repair_MutS_C"/>
</dbReference>
<comment type="caution">
    <text evidence="6">The sequence shown here is derived from an EMBL/GenBank/DDBJ whole genome shotgun (WGS) entry which is preliminary data.</text>
</comment>
<dbReference type="GO" id="GO:0030983">
    <property type="term" value="F:mismatched DNA binding"/>
    <property type="evidence" value="ECO:0007669"/>
    <property type="project" value="InterPro"/>
</dbReference>
<evidence type="ECO:0000256" key="3">
    <source>
        <dbReference type="ARBA" id="ARBA00022840"/>
    </source>
</evidence>
<accession>A0A6A2YWS5</accession>
<sequence length="308" mass="34352">MSNDQLFYGLSQILRKFPKETDRVLCHFCFKPKKITNEVLGKYSSPFHQWALAGILELLLILVAMIKTLDFSMLVMENQVVKHGNNVHCSTLELASLNVRNKSAAAECYVRTEICLEALVDAIREDISLFALIAEVLCLLDMIVNSFAHAISTKPFDRYIRPGFTDNNPLAIDAGRHPILESIHTDFVFVCGDTVYDRDEETAFIMQNIAQRSLIVMDELGRATSSSDGLAIARSCCEHLLSLNALFLSFCVANDQTCTNQHLSWAILFSKLCLRLAEVAGLPSSVIDTARSITSRITEKVISVKVET</sequence>
<evidence type="ECO:0000256" key="4">
    <source>
        <dbReference type="ARBA" id="ARBA00023125"/>
    </source>
</evidence>
<dbReference type="AlphaFoldDB" id="A0A6A2YWS5"/>
<evidence type="ECO:0000313" key="7">
    <source>
        <dbReference type="Proteomes" id="UP000436088"/>
    </source>
</evidence>
<dbReference type="GO" id="GO:0006298">
    <property type="term" value="P:mismatch repair"/>
    <property type="evidence" value="ECO:0007669"/>
    <property type="project" value="InterPro"/>
</dbReference>
<dbReference type="GO" id="GO:0005524">
    <property type="term" value="F:ATP binding"/>
    <property type="evidence" value="ECO:0007669"/>
    <property type="project" value="UniProtKB-KW"/>
</dbReference>
<evidence type="ECO:0000256" key="1">
    <source>
        <dbReference type="ARBA" id="ARBA00006271"/>
    </source>
</evidence>
<keyword evidence="3" id="KW-0067">ATP-binding</keyword>
<evidence type="ECO:0000256" key="2">
    <source>
        <dbReference type="ARBA" id="ARBA00022741"/>
    </source>
</evidence>
<keyword evidence="7" id="KW-1185">Reference proteome</keyword>
<dbReference type="Gene3D" id="3.40.50.300">
    <property type="entry name" value="P-loop containing nucleotide triphosphate hydrolases"/>
    <property type="match status" value="1"/>
</dbReference>
<comment type="similarity">
    <text evidence="1">Belongs to the DNA mismatch repair MutS family.</text>
</comment>
<dbReference type="SMART" id="SM00534">
    <property type="entry name" value="MUTSac"/>
    <property type="match status" value="1"/>
</dbReference>
<name>A0A6A2YWS5_HIBSY</name>
<dbReference type="InterPro" id="IPR045076">
    <property type="entry name" value="MutS"/>
</dbReference>
<organism evidence="6 7">
    <name type="scientific">Hibiscus syriacus</name>
    <name type="common">Rose of Sharon</name>
    <dbReference type="NCBI Taxonomy" id="106335"/>
    <lineage>
        <taxon>Eukaryota</taxon>
        <taxon>Viridiplantae</taxon>
        <taxon>Streptophyta</taxon>
        <taxon>Embryophyta</taxon>
        <taxon>Tracheophyta</taxon>
        <taxon>Spermatophyta</taxon>
        <taxon>Magnoliopsida</taxon>
        <taxon>eudicotyledons</taxon>
        <taxon>Gunneridae</taxon>
        <taxon>Pentapetalae</taxon>
        <taxon>rosids</taxon>
        <taxon>malvids</taxon>
        <taxon>Malvales</taxon>
        <taxon>Malvaceae</taxon>
        <taxon>Malvoideae</taxon>
        <taxon>Hibiscus</taxon>
    </lineage>
</organism>
<dbReference type="GO" id="GO:0005634">
    <property type="term" value="C:nucleus"/>
    <property type="evidence" value="ECO:0007669"/>
    <property type="project" value="TreeGrafter"/>
</dbReference>
<reference evidence="6" key="1">
    <citation type="submission" date="2019-09" db="EMBL/GenBank/DDBJ databases">
        <title>Draft genome information of white flower Hibiscus syriacus.</title>
        <authorList>
            <person name="Kim Y.-M."/>
        </authorList>
    </citation>
    <scope>NUCLEOTIDE SEQUENCE [LARGE SCALE GENOMIC DNA]</scope>
    <source>
        <strain evidence="6">YM2019G1</strain>
    </source>
</reference>
<dbReference type="PANTHER" id="PTHR11361">
    <property type="entry name" value="DNA MISMATCH REPAIR PROTEIN MUTS FAMILY MEMBER"/>
    <property type="match status" value="1"/>
</dbReference>
<feature type="domain" description="DNA mismatch repair proteins mutS family" evidence="5">
    <location>
        <begin position="169"/>
        <end position="295"/>
    </location>
</feature>
<protein>
    <submittedName>
        <fullName evidence="6">DNA mismatch repair protein MSH4</fullName>
    </submittedName>
</protein>
<dbReference type="Proteomes" id="UP000436088">
    <property type="component" value="Unassembled WGS sequence"/>
</dbReference>
<gene>
    <name evidence="6" type="ORF">F3Y22_tig00111166pilonHSYRG00003</name>
</gene>
<proteinExistence type="inferred from homology"/>
<dbReference type="GO" id="GO:0140664">
    <property type="term" value="F:ATP-dependent DNA damage sensor activity"/>
    <property type="evidence" value="ECO:0007669"/>
    <property type="project" value="InterPro"/>
</dbReference>
<evidence type="ECO:0000313" key="6">
    <source>
        <dbReference type="EMBL" id="KAE8683779.1"/>
    </source>
</evidence>
<dbReference type="GO" id="GO:0007131">
    <property type="term" value="P:reciprocal meiotic recombination"/>
    <property type="evidence" value="ECO:0007669"/>
    <property type="project" value="TreeGrafter"/>
</dbReference>
<dbReference type="Pfam" id="PF00488">
    <property type="entry name" value="MutS_V"/>
    <property type="match status" value="1"/>
</dbReference>
<dbReference type="PANTHER" id="PTHR11361:SF21">
    <property type="entry name" value="MUTS PROTEIN HOMOLOG 4"/>
    <property type="match status" value="1"/>
</dbReference>
<dbReference type="SUPFAM" id="SSF52540">
    <property type="entry name" value="P-loop containing nucleoside triphosphate hydrolases"/>
    <property type="match status" value="1"/>
</dbReference>
<dbReference type="InterPro" id="IPR027417">
    <property type="entry name" value="P-loop_NTPase"/>
</dbReference>
<keyword evidence="2" id="KW-0547">Nucleotide-binding</keyword>
<keyword evidence="4" id="KW-0238">DNA-binding</keyword>